<sequence>MKQSKLRVGLIGAGRWARMAHIHGWLRDPRCELVVLCDTKVDVAHQAASEYRISEFSDNWQEVVSRKDLDIIDICTPSQTHYEISKASIEHGKHVLCEKPIAYDYIHTSGLAKMARRKGLKTKLGFTFRYTPAMRYAKELISSGFIGSPYIFNGYEQNSQFLNPDTPLRTSQVKTKKPGLNVSSLEGYGAPIIDISNWWMGSPYTAVIGTMRNFVQERSIRGLPGYHKVNIDDASMFIAEYQNGGIGSIQTSYVTIGN</sequence>
<accession>A0A382KIQ8</accession>
<feature type="domain" description="GFO/IDH/MocA-like oxidoreductase" evidence="4">
    <location>
        <begin position="135"/>
        <end position="256"/>
    </location>
</feature>
<dbReference type="SUPFAM" id="SSF55347">
    <property type="entry name" value="Glyceraldehyde-3-phosphate dehydrogenase-like, C-terminal domain"/>
    <property type="match status" value="1"/>
</dbReference>
<dbReference type="Pfam" id="PF01408">
    <property type="entry name" value="GFO_IDH_MocA"/>
    <property type="match status" value="1"/>
</dbReference>
<protein>
    <submittedName>
        <fullName evidence="5">Uncharacterized protein</fullName>
    </submittedName>
</protein>
<dbReference type="Pfam" id="PF22725">
    <property type="entry name" value="GFO_IDH_MocA_C3"/>
    <property type="match status" value="1"/>
</dbReference>
<dbReference type="GO" id="GO:0000166">
    <property type="term" value="F:nucleotide binding"/>
    <property type="evidence" value="ECO:0007669"/>
    <property type="project" value="InterPro"/>
</dbReference>
<dbReference type="InterPro" id="IPR036291">
    <property type="entry name" value="NAD(P)-bd_dom_sf"/>
</dbReference>
<dbReference type="PANTHER" id="PTHR43708">
    <property type="entry name" value="CONSERVED EXPRESSED OXIDOREDUCTASE (EUROFUNG)"/>
    <property type="match status" value="1"/>
</dbReference>
<dbReference type="InterPro" id="IPR055170">
    <property type="entry name" value="GFO_IDH_MocA-like_dom"/>
</dbReference>
<organism evidence="5">
    <name type="scientific">marine metagenome</name>
    <dbReference type="NCBI Taxonomy" id="408172"/>
    <lineage>
        <taxon>unclassified sequences</taxon>
        <taxon>metagenomes</taxon>
        <taxon>ecological metagenomes</taxon>
    </lineage>
</organism>
<dbReference type="GO" id="GO:0016491">
    <property type="term" value="F:oxidoreductase activity"/>
    <property type="evidence" value="ECO:0007669"/>
    <property type="project" value="UniProtKB-KW"/>
</dbReference>
<dbReference type="Gene3D" id="3.40.50.720">
    <property type="entry name" value="NAD(P)-binding Rossmann-like Domain"/>
    <property type="match status" value="1"/>
</dbReference>
<name>A0A382KIQ8_9ZZZZ</name>
<proteinExistence type="inferred from homology"/>
<dbReference type="Gene3D" id="3.30.360.10">
    <property type="entry name" value="Dihydrodipicolinate Reductase, domain 2"/>
    <property type="match status" value="1"/>
</dbReference>
<dbReference type="AlphaFoldDB" id="A0A382KIQ8"/>
<keyword evidence="2" id="KW-0560">Oxidoreductase</keyword>
<dbReference type="InterPro" id="IPR000683">
    <property type="entry name" value="Gfo/Idh/MocA-like_OxRdtase_N"/>
</dbReference>
<feature type="domain" description="Gfo/Idh/MocA-like oxidoreductase N-terminal" evidence="3">
    <location>
        <begin position="6"/>
        <end position="124"/>
    </location>
</feature>
<evidence type="ECO:0000259" key="3">
    <source>
        <dbReference type="Pfam" id="PF01408"/>
    </source>
</evidence>
<dbReference type="EMBL" id="UINC01080924">
    <property type="protein sequence ID" value="SVC24318.1"/>
    <property type="molecule type" value="Genomic_DNA"/>
</dbReference>
<evidence type="ECO:0000256" key="2">
    <source>
        <dbReference type="ARBA" id="ARBA00023002"/>
    </source>
</evidence>
<reference evidence="5" key="1">
    <citation type="submission" date="2018-05" db="EMBL/GenBank/DDBJ databases">
        <authorList>
            <person name="Lanie J.A."/>
            <person name="Ng W.-L."/>
            <person name="Kazmierczak K.M."/>
            <person name="Andrzejewski T.M."/>
            <person name="Davidsen T.M."/>
            <person name="Wayne K.J."/>
            <person name="Tettelin H."/>
            <person name="Glass J.I."/>
            <person name="Rusch D."/>
            <person name="Podicherti R."/>
            <person name="Tsui H.-C.T."/>
            <person name="Winkler M.E."/>
        </authorList>
    </citation>
    <scope>NUCLEOTIDE SEQUENCE</scope>
</reference>
<comment type="similarity">
    <text evidence="1">Belongs to the Gfo/Idh/MocA family.</text>
</comment>
<dbReference type="SUPFAM" id="SSF51735">
    <property type="entry name" value="NAD(P)-binding Rossmann-fold domains"/>
    <property type="match status" value="1"/>
</dbReference>
<dbReference type="PANTHER" id="PTHR43708:SF5">
    <property type="entry name" value="CONSERVED EXPRESSED OXIDOREDUCTASE (EUROFUNG)-RELATED"/>
    <property type="match status" value="1"/>
</dbReference>
<evidence type="ECO:0000313" key="5">
    <source>
        <dbReference type="EMBL" id="SVC24318.1"/>
    </source>
</evidence>
<feature type="non-terminal residue" evidence="5">
    <location>
        <position position="258"/>
    </location>
</feature>
<gene>
    <name evidence="5" type="ORF">METZ01_LOCUS277172</name>
</gene>
<dbReference type="InterPro" id="IPR051317">
    <property type="entry name" value="Gfo/Idh/MocA_oxidoreduct"/>
</dbReference>
<evidence type="ECO:0000259" key="4">
    <source>
        <dbReference type="Pfam" id="PF22725"/>
    </source>
</evidence>
<evidence type="ECO:0000256" key="1">
    <source>
        <dbReference type="ARBA" id="ARBA00010928"/>
    </source>
</evidence>